<dbReference type="GO" id="GO:0002949">
    <property type="term" value="P:tRNA threonylcarbamoyladenosine modification"/>
    <property type="evidence" value="ECO:0007669"/>
    <property type="project" value="InterPro"/>
</dbReference>
<dbReference type="InterPro" id="IPR003442">
    <property type="entry name" value="T6A_TsaE"/>
</dbReference>
<dbReference type="GO" id="GO:0005524">
    <property type="term" value="F:ATP binding"/>
    <property type="evidence" value="ECO:0007669"/>
    <property type="project" value="UniProtKB-KW"/>
</dbReference>
<dbReference type="EMBL" id="LCBL01000003">
    <property type="protein sequence ID" value="KKS09180.1"/>
    <property type="molecule type" value="Genomic_DNA"/>
</dbReference>
<keyword evidence="6" id="KW-0479">Metal-binding</keyword>
<keyword evidence="5" id="KW-0819">tRNA processing</keyword>
<evidence type="ECO:0000313" key="11">
    <source>
        <dbReference type="EMBL" id="KKS09180.1"/>
    </source>
</evidence>
<evidence type="ECO:0000256" key="2">
    <source>
        <dbReference type="ARBA" id="ARBA00007599"/>
    </source>
</evidence>
<keyword evidence="9" id="KW-0460">Magnesium</keyword>
<evidence type="ECO:0000256" key="1">
    <source>
        <dbReference type="ARBA" id="ARBA00004496"/>
    </source>
</evidence>
<dbReference type="GO" id="GO:0005737">
    <property type="term" value="C:cytoplasm"/>
    <property type="evidence" value="ECO:0007669"/>
    <property type="project" value="UniProtKB-SubCell"/>
</dbReference>
<name>A0A0G0W877_UNCC2</name>
<protein>
    <recommendedName>
        <fullName evidence="3">tRNA threonylcarbamoyladenosine biosynthesis protein TsaE</fullName>
    </recommendedName>
    <alternativeName>
        <fullName evidence="10">t(6)A37 threonylcarbamoyladenosine biosynthesis protein TsaE</fullName>
    </alternativeName>
</protein>
<comment type="caution">
    <text evidence="11">The sequence shown here is derived from an EMBL/GenBank/DDBJ whole genome shotgun (WGS) entry which is preliminary data.</text>
</comment>
<organism evidence="11 12">
    <name type="scientific">candidate division CPR2 bacterium GW2011_GWC1_41_48</name>
    <dbReference type="NCBI Taxonomy" id="1618344"/>
    <lineage>
        <taxon>Bacteria</taxon>
        <taxon>Bacteria division CPR2</taxon>
    </lineage>
</organism>
<keyword evidence="7" id="KW-0547">Nucleotide-binding</keyword>
<keyword evidence="4" id="KW-0963">Cytoplasm</keyword>
<keyword evidence="8" id="KW-0067">ATP-binding</keyword>
<gene>
    <name evidence="11" type="ORF">UU65_C0003G0235</name>
</gene>
<evidence type="ECO:0000256" key="10">
    <source>
        <dbReference type="ARBA" id="ARBA00032441"/>
    </source>
</evidence>
<evidence type="ECO:0000256" key="9">
    <source>
        <dbReference type="ARBA" id="ARBA00022842"/>
    </source>
</evidence>
<evidence type="ECO:0000256" key="6">
    <source>
        <dbReference type="ARBA" id="ARBA00022723"/>
    </source>
</evidence>
<dbReference type="Pfam" id="PF02367">
    <property type="entry name" value="TsaE"/>
    <property type="match status" value="1"/>
</dbReference>
<comment type="similarity">
    <text evidence="2">Belongs to the TsaE family.</text>
</comment>
<dbReference type="NCBIfam" id="TIGR00150">
    <property type="entry name" value="T6A_YjeE"/>
    <property type="match status" value="1"/>
</dbReference>
<dbReference type="PANTHER" id="PTHR33540">
    <property type="entry name" value="TRNA THREONYLCARBAMOYLADENOSINE BIOSYNTHESIS PROTEIN TSAE"/>
    <property type="match status" value="1"/>
</dbReference>
<dbReference type="SUPFAM" id="SSF52540">
    <property type="entry name" value="P-loop containing nucleoside triphosphate hydrolases"/>
    <property type="match status" value="1"/>
</dbReference>
<dbReference type="Gene3D" id="3.40.50.300">
    <property type="entry name" value="P-loop containing nucleotide triphosphate hydrolases"/>
    <property type="match status" value="1"/>
</dbReference>
<evidence type="ECO:0000256" key="3">
    <source>
        <dbReference type="ARBA" id="ARBA00019010"/>
    </source>
</evidence>
<dbReference type="AlphaFoldDB" id="A0A0G0W877"/>
<dbReference type="InterPro" id="IPR027417">
    <property type="entry name" value="P-loop_NTPase"/>
</dbReference>
<reference evidence="11 12" key="1">
    <citation type="journal article" date="2015" name="Nature">
        <title>rRNA introns, odd ribosomes, and small enigmatic genomes across a large radiation of phyla.</title>
        <authorList>
            <person name="Brown C.T."/>
            <person name="Hug L.A."/>
            <person name="Thomas B.C."/>
            <person name="Sharon I."/>
            <person name="Castelle C.J."/>
            <person name="Singh A."/>
            <person name="Wilkins M.J."/>
            <person name="Williams K.H."/>
            <person name="Banfield J.F."/>
        </authorList>
    </citation>
    <scope>NUCLEOTIDE SEQUENCE [LARGE SCALE GENOMIC DNA]</scope>
</reference>
<proteinExistence type="inferred from homology"/>
<dbReference type="PANTHER" id="PTHR33540:SF2">
    <property type="entry name" value="TRNA THREONYLCARBAMOYLADENOSINE BIOSYNTHESIS PROTEIN TSAE"/>
    <property type="match status" value="1"/>
</dbReference>
<evidence type="ECO:0000256" key="7">
    <source>
        <dbReference type="ARBA" id="ARBA00022741"/>
    </source>
</evidence>
<sequence length="156" mass="17596">MKKKYITKNDNETIDLGRKLGLLLKGGEIILLEGDLGGGKTTFSKGLALGLGVEAEVTSPTFTIEQVYKGRDSLTVFHYDFYRLGGGDIAEMEFLESIKSDKTVVIVEWPQVLKELLPEQRIEIKFTYLDENKREIEIEGVGEKGEEIIRKFLIPN</sequence>
<evidence type="ECO:0000256" key="4">
    <source>
        <dbReference type="ARBA" id="ARBA00022490"/>
    </source>
</evidence>
<evidence type="ECO:0000256" key="8">
    <source>
        <dbReference type="ARBA" id="ARBA00022840"/>
    </source>
</evidence>
<comment type="subcellular location">
    <subcellularLocation>
        <location evidence="1">Cytoplasm</location>
    </subcellularLocation>
</comment>
<dbReference type="PATRIC" id="fig|1618344.3.peg.898"/>
<accession>A0A0G0W877</accession>
<dbReference type="Proteomes" id="UP000033869">
    <property type="component" value="Unassembled WGS sequence"/>
</dbReference>
<evidence type="ECO:0000256" key="5">
    <source>
        <dbReference type="ARBA" id="ARBA00022694"/>
    </source>
</evidence>
<dbReference type="GO" id="GO:0046872">
    <property type="term" value="F:metal ion binding"/>
    <property type="evidence" value="ECO:0007669"/>
    <property type="project" value="UniProtKB-KW"/>
</dbReference>
<evidence type="ECO:0000313" key="12">
    <source>
        <dbReference type="Proteomes" id="UP000033869"/>
    </source>
</evidence>